<evidence type="ECO:0000256" key="5">
    <source>
        <dbReference type="ARBA" id="ARBA00017272"/>
    </source>
</evidence>
<dbReference type="PANTHER" id="PTHR11109:SF7">
    <property type="entry name" value="GTP CYCLOHYDROLASE 1"/>
    <property type="match status" value="1"/>
</dbReference>
<dbReference type="EC" id="3.5.4.16" evidence="4"/>
<dbReference type="EMBL" id="CAACVS010000036">
    <property type="protein sequence ID" value="VEU34677.1"/>
    <property type="molecule type" value="Genomic_DNA"/>
</dbReference>
<evidence type="ECO:0000256" key="9">
    <source>
        <dbReference type="ARBA" id="ARBA00030854"/>
    </source>
</evidence>
<comment type="similarity">
    <text evidence="3">Belongs to the GTP cyclohydrolase I family.</text>
</comment>
<dbReference type="AlphaFoldDB" id="A0A448YXU5"/>
<dbReference type="GO" id="GO:0005737">
    <property type="term" value="C:cytoplasm"/>
    <property type="evidence" value="ECO:0007669"/>
    <property type="project" value="TreeGrafter"/>
</dbReference>
<evidence type="ECO:0000313" key="12">
    <source>
        <dbReference type="EMBL" id="VEU34677.1"/>
    </source>
</evidence>
<dbReference type="FunFam" id="3.30.1130.10:FF:000001">
    <property type="entry name" value="GTP cyclohydrolase 1"/>
    <property type="match status" value="1"/>
</dbReference>
<keyword evidence="6" id="KW-0547">Nucleotide-binding</keyword>
<evidence type="ECO:0000256" key="8">
    <source>
        <dbReference type="ARBA" id="ARBA00023134"/>
    </source>
</evidence>
<keyword evidence="13" id="KW-1185">Reference proteome</keyword>
<dbReference type="InterPro" id="IPR043134">
    <property type="entry name" value="GTP-CH-I_N"/>
</dbReference>
<dbReference type="InterPro" id="IPR043133">
    <property type="entry name" value="GTP-CH-I_C/QueF"/>
</dbReference>
<evidence type="ECO:0000256" key="6">
    <source>
        <dbReference type="ARBA" id="ARBA00022741"/>
    </source>
</evidence>
<feature type="region of interest" description="Disordered" evidence="10">
    <location>
        <begin position="1"/>
        <end position="23"/>
    </location>
</feature>
<dbReference type="PROSITE" id="PS00860">
    <property type="entry name" value="GTP_CYCLOHYDROL_1_2"/>
    <property type="match status" value="1"/>
</dbReference>
<dbReference type="NCBIfam" id="NF006825">
    <property type="entry name" value="PRK09347.1-2"/>
    <property type="match status" value="1"/>
</dbReference>
<dbReference type="FunFam" id="1.10.286.10:FF:000003">
    <property type="entry name" value="GTP cyclohydrolase 1"/>
    <property type="match status" value="1"/>
</dbReference>
<accession>A0A448YXU5</accession>
<comment type="catalytic activity">
    <reaction evidence="1">
        <text>GTP + H2O = 7,8-dihydroneopterin 3'-triphosphate + formate + H(+)</text>
        <dbReference type="Rhea" id="RHEA:17473"/>
        <dbReference type="ChEBI" id="CHEBI:15377"/>
        <dbReference type="ChEBI" id="CHEBI:15378"/>
        <dbReference type="ChEBI" id="CHEBI:15740"/>
        <dbReference type="ChEBI" id="CHEBI:37565"/>
        <dbReference type="ChEBI" id="CHEBI:58462"/>
        <dbReference type="EC" id="3.5.4.16"/>
    </reaction>
</comment>
<proteinExistence type="inferred from homology"/>
<dbReference type="GO" id="GO:0003934">
    <property type="term" value="F:GTP cyclohydrolase I activity"/>
    <property type="evidence" value="ECO:0007669"/>
    <property type="project" value="UniProtKB-EC"/>
</dbReference>
<dbReference type="PANTHER" id="PTHR11109">
    <property type="entry name" value="GTP CYCLOHYDROLASE I"/>
    <property type="match status" value="1"/>
</dbReference>
<evidence type="ECO:0000256" key="3">
    <source>
        <dbReference type="ARBA" id="ARBA00008085"/>
    </source>
</evidence>
<evidence type="ECO:0000256" key="1">
    <source>
        <dbReference type="ARBA" id="ARBA00001052"/>
    </source>
</evidence>
<dbReference type="InterPro" id="IPR020602">
    <property type="entry name" value="GTP_CycHdrlase_I_dom"/>
</dbReference>
<evidence type="ECO:0000256" key="7">
    <source>
        <dbReference type="ARBA" id="ARBA00022801"/>
    </source>
</evidence>
<keyword evidence="7" id="KW-0378">Hydrolase</keyword>
<feature type="region of interest" description="Disordered" evidence="10">
    <location>
        <begin position="57"/>
        <end position="89"/>
    </location>
</feature>
<dbReference type="NCBIfam" id="TIGR00063">
    <property type="entry name" value="folE"/>
    <property type="match status" value="1"/>
</dbReference>
<dbReference type="Pfam" id="PF01227">
    <property type="entry name" value="GTP_cyclohydroI"/>
    <property type="match status" value="1"/>
</dbReference>
<dbReference type="GO" id="GO:0005525">
    <property type="term" value="F:GTP binding"/>
    <property type="evidence" value="ECO:0007669"/>
    <property type="project" value="UniProtKB-KW"/>
</dbReference>
<feature type="compositionally biased region" description="Basic and acidic residues" evidence="10">
    <location>
        <begin position="76"/>
        <end position="89"/>
    </location>
</feature>
<dbReference type="Gene3D" id="3.30.1130.10">
    <property type="match status" value="1"/>
</dbReference>
<organism evidence="12 13">
    <name type="scientific">Pseudo-nitzschia multistriata</name>
    <dbReference type="NCBI Taxonomy" id="183589"/>
    <lineage>
        <taxon>Eukaryota</taxon>
        <taxon>Sar</taxon>
        <taxon>Stramenopiles</taxon>
        <taxon>Ochrophyta</taxon>
        <taxon>Bacillariophyta</taxon>
        <taxon>Bacillariophyceae</taxon>
        <taxon>Bacillariophycidae</taxon>
        <taxon>Bacillariales</taxon>
        <taxon>Bacillariaceae</taxon>
        <taxon>Pseudo-nitzschia</taxon>
    </lineage>
</organism>
<feature type="domain" description="GTP cyclohydrolase I" evidence="11">
    <location>
        <begin position="92"/>
        <end position="268"/>
    </location>
</feature>
<dbReference type="HAMAP" id="MF_00223">
    <property type="entry name" value="FolE"/>
    <property type="match status" value="1"/>
</dbReference>
<evidence type="ECO:0000313" key="13">
    <source>
        <dbReference type="Proteomes" id="UP000291116"/>
    </source>
</evidence>
<dbReference type="Proteomes" id="UP000291116">
    <property type="component" value="Unassembled WGS sequence"/>
</dbReference>
<evidence type="ECO:0000256" key="10">
    <source>
        <dbReference type="SAM" id="MobiDB-lite"/>
    </source>
</evidence>
<dbReference type="UniPathway" id="UPA00848">
    <property type="reaction ID" value="UER00151"/>
</dbReference>
<comment type="pathway">
    <text evidence="2">Cofactor biosynthesis; 7,8-dihydroneopterin triphosphate biosynthesis; 7,8-dihydroneopterin triphosphate from GTP: step 1/1.</text>
</comment>
<dbReference type="CDD" id="cd00642">
    <property type="entry name" value="GTP_cyclohydro1"/>
    <property type="match status" value="1"/>
</dbReference>
<dbReference type="OrthoDB" id="4966at2759"/>
<dbReference type="SUPFAM" id="SSF55620">
    <property type="entry name" value="Tetrahydrobiopterin biosynthesis enzymes-like"/>
    <property type="match status" value="1"/>
</dbReference>
<dbReference type="Gene3D" id="1.10.286.10">
    <property type="match status" value="1"/>
</dbReference>
<keyword evidence="8" id="KW-0342">GTP-binding</keyword>
<dbReference type="PROSITE" id="PS00859">
    <property type="entry name" value="GTP_CYCLOHYDROL_1_1"/>
    <property type="match status" value="1"/>
</dbReference>
<sequence length="276" mass="30481">MEDEIGVTVVSDKDTSNGTVPSDIDVNSRDRECVLASGQVCICSTCEATRTRMLHRLSSKESVSKKRSRGDSIALSEKKKPRNEGEQLEKMQDACKTILECIGEDPSREGLLKTPLRWAKALMFMTKGYAQTCQEVTNNAVFSEDHDEMVVVRNISIHSLCEHHMVPFTGRIHIGYIPNGKVIGLSKLARIAEVFARRLQVQERLTSQIADAIVEAVEPLGVAVVVECSHMCMVMRGVQKEGTSTATSSVRGCFQSNSKTRAEFFSIIHGNAPKFC</sequence>
<name>A0A448YXU5_9STRA</name>
<dbReference type="InterPro" id="IPR001474">
    <property type="entry name" value="GTP_CycHdrlase_I"/>
</dbReference>
<dbReference type="GO" id="GO:0046654">
    <property type="term" value="P:tetrahydrofolate biosynthetic process"/>
    <property type="evidence" value="ECO:0007669"/>
    <property type="project" value="InterPro"/>
</dbReference>
<evidence type="ECO:0000256" key="4">
    <source>
        <dbReference type="ARBA" id="ARBA00012715"/>
    </source>
</evidence>
<dbReference type="GO" id="GO:0008270">
    <property type="term" value="F:zinc ion binding"/>
    <property type="evidence" value="ECO:0007669"/>
    <property type="project" value="TreeGrafter"/>
</dbReference>
<evidence type="ECO:0000259" key="11">
    <source>
        <dbReference type="Pfam" id="PF01227"/>
    </source>
</evidence>
<dbReference type="InterPro" id="IPR018234">
    <property type="entry name" value="GTP_CycHdrlase_I_CS"/>
</dbReference>
<evidence type="ECO:0000256" key="2">
    <source>
        <dbReference type="ARBA" id="ARBA00005080"/>
    </source>
</evidence>
<gene>
    <name evidence="12" type="ORF">PSNMU_V1.4_AUG-EV-PASAV3_0013890</name>
</gene>
<dbReference type="GO" id="GO:0006729">
    <property type="term" value="P:tetrahydrobiopterin biosynthetic process"/>
    <property type="evidence" value="ECO:0007669"/>
    <property type="project" value="TreeGrafter"/>
</dbReference>
<reference evidence="12 13" key="1">
    <citation type="submission" date="2019-01" db="EMBL/GenBank/DDBJ databases">
        <authorList>
            <person name="Ferrante I. M."/>
        </authorList>
    </citation>
    <scope>NUCLEOTIDE SEQUENCE [LARGE SCALE GENOMIC DNA]</scope>
    <source>
        <strain evidence="12 13">B856</strain>
    </source>
</reference>
<protein>
    <recommendedName>
        <fullName evidence="5">GTP cyclohydrolase 1</fullName>
        <ecNumber evidence="4">3.5.4.16</ecNumber>
    </recommendedName>
    <alternativeName>
        <fullName evidence="9">GTP cyclohydrolase I</fullName>
    </alternativeName>
</protein>
<dbReference type="NCBIfam" id="NF006826">
    <property type="entry name" value="PRK09347.1-3"/>
    <property type="match status" value="1"/>
</dbReference>